<sequence>MLLVRRRVLCLEPVTHRFRASQTRDLLEFQLDAKTHFLHLPVLQRAFSGGGGLSVSSRRHHQHFSAQQPKAFCRCKFGNFCLHVPPCDGCCHGWFWHFVPNKSNHYCGSVKVLRRGSHAAPTAAFDAFRWERGLGCFSYVGRQRKEVEKS</sequence>
<accession>A0A2P2KCY9</accession>
<evidence type="ECO:0000313" key="1">
    <source>
        <dbReference type="EMBL" id="MBX03605.1"/>
    </source>
</evidence>
<proteinExistence type="predicted"/>
<name>A0A2P2KCY9_RHIMU</name>
<organism evidence="1">
    <name type="scientific">Rhizophora mucronata</name>
    <name type="common">Asiatic mangrove</name>
    <dbReference type="NCBI Taxonomy" id="61149"/>
    <lineage>
        <taxon>Eukaryota</taxon>
        <taxon>Viridiplantae</taxon>
        <taxon>Streptophyta</taxon>
        <taxon>Embryophyta</taxon>
        <taxon>Tracheophyta</taxon>
        <taxon>Spermatophyta</taxon>
        <taxon>Magnoliopsida</taxon>
        <taxon>eudicotyledons</taxon>
        <taxon>Gunneridae</taxon>
        <taxon>Pentapetalae</taxon>
        <taxon>rosids</taxon>
        <taxon>fabids</taxon>
        <taxon>Malpighiales</taxon>
        <taxon>Rhizophoraceae</taxon>
        <taxon>Rhizophora</taxon>
    </lineage>
</organism>
<reference evidence="1" key="1">
    <citation type="submission" date="2018-02" db="EMBL/GenBank/DDBJ databases">
        <title>Rhizophora mucronata_Transcriptome.</title>
        <authorList>
            <person name="Meera S.P."/>
            <person name="Sreeshan A."/>
            <person name="Augustine A."/>
        </authorList>
    </citation>
    <scope>NUCLEOTIDE SEQUENCE</scope>
    <source>
        <tissue evidence="1">Leaf</tissue>
    </source>
</reference>
<dbReference type="EMBL" id="GGEC01023121">
    <property type="protein sequence ID" value="MBX03605.1"/>
    <property type="molecule type" value="Transcribed_RNA"/>
</dbReference>
<protein>
    <submittedName>
        <fullName evidence="1">Uncharacterized protein</fullName>
    </submittedName>
</protein>
<dbReference type="AlphaFoldDB" id="A0A2P2KCY9"/>